<dbReference type="Proteomes" id="UP001307889">
    <property type="component" value="Chromosome 2"/>
</dbReference>
<accession>A0ABN7AFH3</accession>
<reference evidence="2 3" key="1">
    <citation type="submission" date="2023-09" db="EMBL/GenBank/DDBJ databases">
        <title>Nesidiocoris tenuis whole genome shotgun sequence.</title>
        <authorList>
            <person name="Shibata T."/>
            <person name="Shimoda M."/>
            <person name="Kobayashi T."/>
            <person name="Uehara T."/>
        </authorList>
    </citation>
    <scope>NUCLEOTIDE SEQUENCE [LARGE SCALE GENOMIC DNA]</scope>
    <source>
        <strain evidence="2 3">Japan</strain>
    </source>
</reference>
<keyword evidence="3" id="KW-1185">Reference proteome</keyword>
<proteinExistence type="predicted"/>
<feature type="region of interest" description="Disordered" evidence="1">
    <location>
        <begin position="1"/>
        <end position="30"/>
    </location>
</feature>
<dbReference type="EMBL" id="AP028910">
    <property type="protein sequence ID" value="BES91018.1"/>
    <property type="molecule type" value="Genomic_DNA"/>
</dbReference>
<gene>
    <name evidence="2" type="ORF">NTJ_03826</name>
</gene>
<evidence type="ECO:0000313" key="2">
    <source>
        <dbReference type="EMBL" id="BES91018.1"/>
    </source>
</evidence>
<organism evidence="2 3">
    <name type="scientific">Nesidiocoris tenuis</name>
    <dbReference type="NCBI Taxonomy" id="355587"/>
    <lineage>
        <taxon>Eukaryota</taxon>
        <taxon>Metazoa</taxon>
        <taxon>Ecdysozoa</taxon>
        <taxon>Arthropoda</taxon>
        <taxon>Hexapoda</taxon>
        <taxon>Insecta</taxon>
        <taxon>Pterygota</taxon>
        <taxon>Neoptera</taxon>
        <taxon>Paraneoptera</taxon>
        <taxon>Hemiptera</taxon>
        <taxon>Heteroptera</taxon>
        <taxon>Panheteroptera</taxon>
        <taxon>Cimicomorpha</taxon>
        <taxon>Miridae</taxon>
        <taxon>Dicyphina</taxon>
        <taxon>Nesidiocoris</taxon>
    </lineage>
</organism>
<evidence type="ECO:0000313" key="3">
    <source>
        <dbReference type="Proteomes" id="UP001307889"/>
    </source>
</evidence>
<name>A0ABN7AFH3_9HEMI</name>
<sequence>MHRREECGESALLGGDSVLLPPSGPRLDTMSPDFQLTSSPLPLGYDSRLKQNKLKGRFGVQWYNNR</sequence>
<protein>
    <submittedName>
        <fullName evidence="2">Uncharacterized protein</fullName>
    </submittedName>
</protein>
<evidence type="ECO:0000256" key="1">
    <source>
        <dbReference type="SAM" id="MobiDB-lite"/>
    </source>
</evidence>